<dbReference type="NCBIfam" id="NF006878">
    <property type="entry name" value="PRK09375.1-2"/>
    <property type="match status" value="1"/>
</dbReference>
<evidence type="ECO:0000256" key="1">
    <source>
        <dbReference type="ARBA" id="ARBA00003791"/>
    </source>
</evidence>
<evidence type="ECO:0000256" key="8">
    <source>
        <dbReference type="ARBA" id="ARBA00022679"/>
    </source>
</evidence>
<dbReference type="NCBIfam" id="TIGR00550">
    <property type="entry name" value="nadA"/>
    <property type="match status" value="1"/>
</dbReference>
<evidence type="ECO:0000256" key="14">
    <source>
        <dbReference type="HAMAP-Rule" id="MF_00568"/>
    </source>
</evidence>
<evidence type="ECO:0000256" key="5">
    <source>
        <dbReference type="ARBA" id="ARBA00022485"/>
    </source>
</evidence>
<dbReference type="SUPFAM" id="SSF142754">
    <property type="entry name" value="NadA-like"/>
    <property type="match status" value="1"/>
</dbReference>
<dbReference type="GO" id="GO:0051539">
    <property type="term" value="F:4 iron, 4 sulfur cluster binding"/>
    <property type="evidence" value="ECO:0007669"/>
    <property type="project" value="UniProtKB-KW"/>
</dbReference>
<dbReference type="PATRIC" id="fig|742725.3.peg.807"/>
<proteinExistence type="inferred from homology"/>
<dbReference type="HAMAP" id="MF_00568">
    <property type="entry name" value="NadA_type2"/>
    <property type="match status" value="1"/>
</dbReference>
<dbReference type="GeneID" id="92816230"/>
<dbReference type="InterPro" id="IPR023066">
    <property type="entry name" value="Quinolinate_synth_type2"/>
</dbReference>
<dbReference type="EMBL" id="ADLD01000009">
    <property type="protein sequence ID" value="EHB92552.1"/>
    <property type="molecule type" value="Genomic_DNA"/>
</dbReference>
<evidence type="ECO:0000256" key="6">
    <source>
        <dbReference type="ARBA" id="ARBA00022490"/>
    </source>
</evidence>
<keyword evidence="16" id="KW-1185">Reference proteome</keyword>
<evidence type="ECO:0000256" key="11">
    <source>
        <dbReference type="ARBA" id="ARBA00023014"/>
    </source>
</evidence>
<dbReference type="HOGENOM" id="CLU_047382_0_0_10"/>
<keyword evidence="10 14" id="KW-0408">Iron</keyword>
<evidence type="ECO:0000256" key="7">
    <source>
        <dbReference type="ARBA" id="ARBA00022642"/>
    </source>
</evidence>
<evidence type="ECO:0000256" key="4">
    <source>
        <dbReference type="ARBA" id="ARBA00012669"/>
    </source>
</evidence>
<comment type="catalytic activity">
    <reaction evidence="12">
        <text>iminosuccinate + dihydroxyacetone phosphate = quinolinate + phosphate + 2 H2O + H(+)</text>
        <dbReference type="Rhea" id="RHEA:25888"/>
        <dbReference type="ChEBI" id="CHEBI:15377"/>
        <dbReference type="ChEBI" id="CHEBI:15378"/>
        <dbReference type="ChEBI" id="CHEBI:29959"/>
        <dbReference type="ChEBI" id="CHEBI:43474"/>
        <dbReference type="ChEBI" id="CHEBI:57642"/>
        <dbReference type="ChEBI" id="CHEBI:77875"/>
        <dbReference type="EC" id="2.5.1.72"/>
    </reaction>
    <physiologicalReaction direction="left-to-right" evidence="12">
        <dbReference type="Rhea" id="RHEA:25889"/>
    </physiologicalReaction>
</comment>
<evidence type="ECO:0000256" key="9">
    <source>
        <dbReference type="ARBA" id="ARBA00022723"/>
    </source>
</evidence>
<dbReference type="GO" id="GO:0046872">
    <property type="term" value="F:metal ion binding"/>
    <property type="evidence" value="ECO:0007669"/>
    <property type="project" value="UniProtKB-KW"/>
</dbReference>
<keyword evidence="7 14" id="KW-0662">Pyridine nucleotide biosynthesis</keyword>
<dbReference type="FunFam" id="3.40.50.10800:FF:000001">
    <property type="entry name" value="Quinolinate synthase A"/>
    <property type="match status" value="1"/>
</dbReference>
<dbReference type="EC" id="2.5.1.72" evidence="4 14"/>
<feature type="binding site" evidence="14">
    <location>
        <begin position="205"/>
        <end position="207"/>
    </location>
    <ligand>
        <name>iminosuccinate</name>
        <dbReference type="ChEBI" id="CHEBI:77875"/>
    </ligand>
</feature>
<keyword evidence="9 14" id="KW-0479">Metal-binding</keyword>
<feature type="binding site" evidence="14">
    <location>
        <position position="136"/>
    </location>
    <ligand>
        <name>iminosuccinate</name>
        <dbReference type="ChEBI" id="CHEBI:77875"/>
    </ligand>
</feature>
<protein>
    <recommendedName>
        <fullName evidence="13 14">Quinolinate synthase</fullName>
        <ecNumber evidence="4 14">2.5.1.72</ecNumber>
    </recommendedName>
</protein>
<dbReference type="eggNOG" id="COG0379">
    <property type="taxonomic scope" value="Bacteria"/>
</dbReference>
<dbReference type="InterPro" id="IPR036094">
    <property type="entry name" value="NadA_sf"/>
</dbReference>
<dbReference type="AlphaFoldDB" id="G5H7V3"/>
<comment type="function">
    <text evidence="1 14">Catalyzes the condensation of iminoaspartate with dihydroxyacetone phosphate to form quinolinate.</text>
</comment>
<dbReference type="GO" id="GO:0034628">
    <property type="term" value="P:'de novo' NAD+ biosynthetic process from L-aspartate"/>
    <property type="evidence" value="ECO:0007669"/>
    <property type="project" value="TreeGrafter"/>
</dbReference>
<dbReference type="PANTHER" id="PTHR30573:SF0">
    <property type="entry name" value="QUINOLINATE SYNTHASE, CHLOROPLASTIC"/>
    <property type="match status" value="1"/>
</dbReference>
<keyword evidence="11 14" id="KW-0411">Iron-sulfur</keyword>
<evidence type="ECO:0000313" key="16">
    <source>
        <dbReference type="Proteomes" id="UP000006008"/>
    </source>
</evidence>
<feature type="binding site" evidence="14">
    <location>
        <position position="273"/>
    </location>
    <ligand>
        <name>[4Fe-4S] cluster</name>
        <dbReference type="ChEBI" id="CHEBI:49883"/>
    </ligand>
</feature>
<name>G5H7V3_9BACT</name>
<keyword evidence="5 14" id="KW-0004">4Fe-4S</keyword>
<comment type="similarity">
    <text evidence="14">Belongs to the quinolinate synthase family. Type 2 subfamily.</text>
</comment>
<evidence type="ECO:0000256" key="10">
    <source>
        <dbReference type="ARBA" id="ARBA00023004"/>
    </source>
</evidence>
<evidence type="ECO:0000313" key="15">
    <source>
        <dbReference type="EMBL" id="EHB92552.1"/>
    </source>
</evidence>
<comment type="caution">
    <text evidence="15">The sequence shown here is derived from an EMBL/GenBank/DDBJ whole genome shotgun (WGS) entry which is preliminary data.</text>
</comment>
<dbReference type="RefSeq" id="WP_009133562.1">
    <property type="nucleotide sequence ID" value="NZ_CP102250.1"/>
</dbReference>
<dbReference type="Pfam" id="PF02445">
    <property type="entry name" value="NadA"/>
    <property type="match status" value="1"/>
</dbReference>
<dbReference type="NCBIfam" id="NF006879">
    <property type="entry name" value="PRK09375.1-4"/>
    <property type="match status" value="1"/>
</dbReference>
<keyword evidence="6 14" id="KW-0963">Cytoplasm</keyword>
<evidence type="ECO:0000256" key="13">
    <source>
        <dbReference type="ARBA" id="ARBA00073059"/>
    </source>
</evidence>
<feature type="binding site" evidence="14">
    <location>
        <position position="31"/>
    </location>
    <ligand>
        <name>iminosuccinate</name>
        <dbReference type="ChEBI" id="CHEBI:77875"/>
    </ligand>
</feature>
<evidence type="ECO:0000256" key="12">
    <source>
        <dbReference type="ARBA" id="ARBA00050125"/>
    </source>
</evidence>
<keyword evidence="8 14" id="KW-0808">Transferase</keyword>
<feature type="binding site" evidence="14">
    <location>
        <position position="48"/>
    </location>
    <ligand>
        <name>iminosuccinate</name>
        <dbReference type="ChEBI" id="CHEBI:77875"/>
    </ligand>
</feature>
<evidence type="ECO:0000256" key="3">
    <source>
        <dbReference type="ARBA" id="ARBA00005065"/>
    </source>
</evidence>
<dbReference type="OrthoDB" id="9801204at2"/>
<organism evidence="15 16">
    <name type="scientific">Alistipes indistinctus YIT 12060</name>
    <dbReference type="NCBI Taxonomy" id="742725"/>
    <lineage>
        <taxon>Bacteria</taxon>
        <taxon>Pseudomonadati</taxon>
        <taxon>Bacteroidota</taxon>
        <taxon>Bacteroidia</taxon>
        <taxon>Bacteroidales</taxon>
        <taxon>Rikenellaceae</taxon>
        <taxon>Alistipes</taxon>
    </lineage>
</organism>
<dbReference type="UniPathway" id="UPA00253">
    <property type="reaction ID" value="UER00327"/>
</dbReference>
<reference evidence="15 16" key="1">
    <citation type="submission" date="2011-08" db="EMBL/GenBank/DDBJ databases">
        <title>The Genome Sequence of Alistipes indistinctus YIT 12060.</title>
        <authorList>
            <consortium name="The Broad Institute Genome Sequencing Platform"/>
            <person name="Earl A."/>
            <person name="Ward D."/>
            <person name="Feldgarden M."/>
            <person name="Gevers D."/>
            <person name="Morotomi M."/>
            <person name="Young S.K."/>
            <person name="Zeng Q."/>
            <person name="Gargeya S."/>
            <person name="Fitzgerald M."/>
            <person name="Haas B."/>
            <person name="Abouelleil A."/>
            <person name="Alvarado L."/>
            <person name="Arachchi H.M."/>
            <person name="Berlin A."/>
            <person name="Brown A."/>
            <person name="Chapman S.B."/>
            <person name="Chen Z."/>
            <person name="Dunbar C."/>
            <person name="Freedman E."/>
            <person name="Gearin G."/>
            <person name="Gellesch M."/>
            <person name="Goldberg J."/>
            <person name="Griggs A."/>
            <person name="Gujja S."/>
            <person name="Heiman D."/>
            <person name="Howarth C."/>
            <person name="Larson L."/>
            <person name="Lui A."/>
            <person name="MacDonald P.J.P."/>
            <person name="Montmayeur A."/>
            <person name="Murphy C."/>
            <person name="Neiman D."/>
            <person name="Pearson M."/>
            <person name="Priest M."/>
            <person name="Roberts A."/>
            <person name="Saif S."/>
            <person name="Shea T."/>
            <person name="Shenoy N."/>
            <person name="Sisk P."/>
            <person name="Stolte C."/>
            <person name="Sykes S."/>
            <person name="Wortman J."/>
            <person name="Nusbaum C."/>
            <person name="Birren B."/>
        </authorList>
    </citation>
    <scope>NUCLEOTIDE SEQUENCE [LARGE SCALE GENOMIC DNA]</scope>
    <source>
        <strain evidence="15 16">YIT 12060</strain>
    </source>
</reference>
<feature type="binding site" evidence="14">
    <location>
        <position position="93"/>
    </location>
    <ligand>
        <name>[4Fe-4S] cluster</name>
        <dbReference type="ChEBI" id="CHEBI:49883"/>
    </ligand>
</feature>
<dbReference type="GO" id="GO:0005829">
    <property type="term" value="C:cytosol"/>
    <property type="evidence" value="ECO:0007669"/>
    <property type="project" value="TreeGrafter"/>
</dbReference>
<dbReference type="STRING" id="742725.HMPREF9450_00756"/>
<feature type="binding site" evidence="14">
    <location>
        <position position="179"/>
    </location>
    <ligand>
        <name>[4Fe-4S] cluster</name>
        <dbReference type="ChEBI" id="CHEBI:49883"/>
    </ligand>
</feature>
<feature type="binding site" evidence="14">
    <location>
        <begin position="119"/>
        <end position="121"/>
    </location>
    <ligand>
        <name>iminosuccinate</name>
        <dbReference type="ChEBI" id="CHEBI:77875"/>
    </ligand>
</feature>
<dbReference type="InterPro" id="IPR003473">
    <property type="entry name" value="NadA"/>
</dbReference>
<evidence type="ECO:0000256" key="2">
    <source>
        <dbReference type="ARBA" id="ARBA00004496"/>
    </source>
</evidence>
<accession>G5H7V3</accession>
<dbReference type="GO" id="GO:0008987">
    <property type="term" value="F:quinolinate synthetase A activity"/>
    <property type="evidence" value="ECO:0007669"/>
    <property type="project" value="UniProtKB-UniRule"/>
</dbReference>
<dbReference type="PANTHER" id="PTHR30573">
    <property type="entry name" value="QUINOLINATE SYNTHETASE A"/>
    <property type="match status" value="1"/>
</dbReference>
<comment type="subcellular location">
    <subcellularLocation>
        <location evidence="2 14">Cytoplasm</location>
    </subcellularLocation>
</comment>
<comment type="cofactor">
    <cofactor evidence="14">
        <name>[4Fe-4S] cluster</name>
        <dbReference type="ChEBI" id="CHEBI:49883"/>
    </cofactor>
    <text evidence="14">Binds 1 [4Fe-4S] cluster per subunit.</text>
</comment>
<dbReference type="FunFam" id="3.40.50.10800:FF:000003">
    <property type="entry name" value="Quinolinate synthase A"/>
    <property type="match status" value="1"/>
</dbReference>
<dbReference type="Gene3D" id="3.40.50.10800">
    <property type="entry name" value="NadA-like"/>
    <property type="match status" value="3"/>
</dbReference>
<sequence>MKSEKFSPDQLRRIEQLRQLAKEKNAVILAHYYTRPEIQEAADFTGDSLALSEKAAQTDADIILFAGVHFMAETAKILSPDKKVLLPDPAAGCSLADSCEASAFAKFLERYPGYTVVSYVNTSVGVKALTDICCTSSNAVEIVRSLPVNAKIVFAPDRNLGNYIQSVTGRDMVVWDGACHVHEEFSLEKIIELKKQYPEAKVLAHPECKKPVLLVADYVGSTAALLNYATQSDADTFIVVTEPGILHQMAKDNPSKRFIPAPPSDSTCGCNDCSYMKLVTLDKMYAALRDETPEVVIEESIRRRAERSIRNMLAAKR</sequence>
<dbReference type="Proteomes" id="UP000006008">
    <property type="component" value="Unassembled WGS sequence"/>
</dbReference>
<gene>
    <name evidence="14" type="primary">nadA</name>
    <name evidence="15" type="ORF">HMPREF9450_00756</name>
</gene>
<comment type="pathway">
    <text evidence="3 14">Cofactor biosynthesis; NAD(+) biosynthesis; quinolinate from iminoaspartate: step 1/1.</text>
</comment>
<feature type="binding site" evidence="14">
    <location>
        <position position="222"/>
    </location>
    <ligand>
        <name>iminosuccinate</name>
        <dbReference type="ChEBI" id="CHEBI:77875"/>
    </ligand>
</feature>